<feature type="transmembrane region" description="Helical" evidence="1">
    <location>
        <begin position="42"/>
        <end position="61"/>
    </location>
</feature>
<dbReference type="InterPro" id="IPR007492">
    <property type="entry name" value="LytTR_DNA-bd_dom"/>
</dbReference>
<evidence type="ECO:0000259" key="2">
    <source>
        <dbReference type="PROSITE" id="PS50930"/>
    </source>
</evidence>
<proteinExistence type="predicted"/>
<dbReference type="GO" id="GO:0003677">
    <property type="term" value="F:DNA binding"/>
    <property type="evidence" value="ECO:0007669"/>
    <property type="project" value="InterPro"/>
</dbReference>
<feature type="transmembrane region" description="Helical" evidence="1">
    <location>
        <begin position="106"/>
        <end position="127"/>
    </location>
</feature>
<keyword evidence="1" id="KW-0472">Membrane</keyword>
<name>A0A154VNC0_9PROT</name>
<evidence type="ECO:0000313" key="4">
    <source>
        <dbReference type="Proteomes" id="UP000076400"/>
    </source>
</evidence>
<feature type="transmembrane region" description="Helical" evidence="1">
    <location>
        <begin position="73"/>
        <end position="94"/>
    </location>
</feature>
<protein>
    <recommendedName>
        <fullName evidence="2">HTH LytTR-type domain-containing protein</fullName>
    </recommendedName>
</protein>
<keyword evidence="4" id="KW-1185">Reference proteome</keyword>
<evidence type="ECO:0000256" key="1">
    <source>
        <dbReference type="SAM" id="Phobius"/>
    </source>
</evidence>
<evidence type="ECO:0000313" key="3">
    <source>
        <dbReference type="EMBL" id="KZD02867.1"/>
    </source>
</evidence>
<dbReference type="SMART" id="SM00850">
    <property type="entry name" value="LytTR"/>
    <property type="match status" value="1"/>
</dbReference>
<dbReference type="EMBL" id="LPXN01000150">
    <property type="protein sequence ID" value="KZD02867.1"/>
    <property type="molecule type" value="Genomic_DNA"/>
</dbReference>
<dbReference type="Proteomes" id="UP000076400">
    <property type="component" value="Unassembled WGS sequence"/>
</dbReference>
<comment type="caution">
    <text evidence="3">The sequence shown here is derived from an EMBL/GenBank/DDBJ whole genome shotgun (WGS) entry which is preliminary data.</text>
</comment>
<dbReference type="STRING" id="580166.AUP43_13335"/>
<dbReference type="PROSITE" id="PS50930">
    <property type="entry name" value="HTH_LYTTR"/>
    <property type="match status" value="1"/>
</dbReference>
<dbReference type="AlphaFoldDB" id="A0A154VNC0"/>
<sequence>MSKMSAIGGIAEIALLLAFGLFFGVIGPYGTAQEPPVERYPFWLFVMVAGGLIGIAVERVLRRWIAPDWRRILVTSLAMTPPVTAVVIGAKAAIMEHHHGLPGGFLLNLLWQVFVISLVAMALRLVVQRPPKRIVESQTIIAPPLPEVEARFRARLSARRRTARLFALEAYDHYVRVHTDAGEELLSLRFADAVAELDGAHGYRIHRSWWVAADAIKTARWRRGSGAVELADGTMAPISRSGAPILRTAGYLPR</sequence>
<dbReference type="Gene3D" id="2.40.50.1020">
    <property type="entry name" value="LytTr DNA-binding domain"/>
    <property type="match status" value="1"/>
</dbReference>
<dbReference type="Pfam" id="PF04397">
    <property type="entry name" value="LytTR"/>
    <property type="match status" value="1"/>
</dbReference>
<organism evidence="3 4">
    <name type="scientific">Oceanibaculum pacificum</name>
    <dbReference type="NCBI Taxonomy" id="580166"/>
    <lineage>
        <taxon>Bacteria</taxon>
        <taxon>Pseudomonadati</taxon>
        <taxon>Pseudomonadota</taxon>
        <taxon>Alphaproteobacteria</taxon>
        <taxon>Rhodospirillales</taxon>
        <taxon>Oceanibaculaceae</taxon>
        <taxon>Oceanibaculum</taxon>
    </lineage>
</organism>
<accession>A0A154VNC0</accession>
<keyword evidence="1" id="KW-0812">Transmembrane</keyword>
<gene>
    <name evidence="3" type="ORF">AUP43_13335</name>
</gene>
<feature type="domain" description="HTH LytTR-type" evidence="2">
    <location>
        <begin position="161"/>
        <end position="252"/>
    </location>
</feature>
<keyword evidence="1" id="KW-1133">Transmembrane helix</keyword>
<reference evidence="3 4" key="1">
    <citation type="submission" date="2015-12" db="EMBL/GenBank/DDBJ databases">
        <title>Genome sequence of Oceanibaculum pacificum MCCC 1A02656.</title>
        <authorList>
            <person name="Lu L."/>
            <person name="Lai Q."/>
            <person name="Shao Z."/>
            <person name="Qian P."/>
        </authorList>
    </citation>
    <scope>NUCLEOTIDE SEQUENCE [LARGE SCALE GENOMIC DNA]</scope>
    <source>
        <strain evidence="3 4">MCCC 1A02656</strain>
    </source>
</reference>